<feature type="region of interest" description="Disordered" evidence="1">
    <location>
        <begin position="1"/>
        <end position="20"/>
    </location>
</feature>
<proteinExistence type="predicted"/>
<dbReference type="AlphaFoldDB" id="A0A1H7HM71"/>
<organism evidence="2 3">
    <name type="scientific">Stigmatella aurantiaca</name>
    <dbReference type="NCBI Taxonomy" id="41"/>
    <lineage>
        <taxon>Bacteria</taxon>
        <taxon>Pseudomonadati</taxon>
        <taxon>Myxococcota</taxon>
        <taxon>Myxococcia</taxon>
        <taxon>Myxococcales</taxon>
        <taxon>Cystobacterineae</taxon>
        <taxon>Archangiaceae</taxon>
        <taxon>Stigmatella</taxon>
    </lineage>
</organism>
<gene>
    <name evidence="2" type="ORF">SAMN05444354_101759</name>
</gene>
<evidence type="ECO:0000313" key="3">
    <source>
        <dbReference type="Proteomes" id="UP000182719"/>
    </source>
</evidence>
<dbReference type="RefSeq" id="WP_075004951.1">
    <property type="nucleotide sequence ID" value="NZ_FOAP01000001.1"/>
</dbReference>
<sequence length="93" mass="10054">MPPPSKPQTAPAQEPLPTPTYPAIEGFIERASAEEVQSFFSPIKEELSTLKGPKAEQGKKVQTALASAEELLGLLLETRERLIAEAQGAKGRR</sequence>
<dbReference type="Proteomes" id="UP000182719">
    <property type="component" value="Unassembled WGS sequence"/>
</dbReference>
<dbReference type="OrthoDB" id="5520102at2"/>
<dbReference type="EMBL" id="FOAP01000001">
    <property type="protein sequence ID" value="SEK51359.1"/>
    <property type="molecule type" value="Genomic_DNA"/>
</dbReference>
<evidence type="ECO:0000256" key="1">
    <source>
        <dbReference type="SAM" id="MobiDB-lite"/>
    </source>
</evidence>
<accession>A0A1H7HM71</accession>
<evidence type="ECO:0000313" key="2">
    <source>
        <dbReference type="EMBL" id="SEK51359.1"/>
    </source>
</evidence>
<protein>
    <submittedName>
        <fullName evidence="2">Uncharacterized protein</fullName>
    </submittedName>
</protein>
<name>A0A1H7HM71_STIAU</name>
<keyword evidence="3" id="KW-1185">Reference proteome</keyword>
<reference evidence="3" key="1">
    <citation type="submission" date="2016-10" db="EMBL/GenBank/DDBJ databases">
        <authorList>
            <person name="Varghese N."/>
            <person name="Submissions S."/>
        </authorList>
    </citation>
    <scope>NUCLEOTIDE SEQUENCE [LARGE SCALE GENOMIC DNA]</scope>
    <source>
        <strain evidence="3">DSM 17044</strain>
    </source>
</reference>